<dbReference type="InterPro" id="IPR011989">
    <property type="entry name" value="ARM-like"/>
</dbReference>
<dbReference type="AlphaFoldDB" id="A0AAD8L5Y1"/>
<accession>A0AAD8L5Y1</accession>
<reference evidence="2" key="1">
    <citation type="journal article" date="2023" name="bioRxiv">
        <title>Improved chromosome-level genome assembly for marigold (Tagetes erecta).</title>
        <authorList>
            <person name="Jiang F."/>
            <person name="Yuan L."/>
            <person name="Wang S."/>
            <person name="Wang H."/>
            <person name="Xu D."/>
            <person name="Wang A."/>
            <person name="Fan W."/>
        </authorList>
    </citation>
    <scope>NUCLEOTIDE SEQUENCE</scope>
    <source>
        <strain evidence="2">WSJ</strain>
        <tissue evidence="2">Leaf</tissue>
    </source>
</reference>
<dbReference type="GO" id="GO:0005829">
    <property type="term" value="C:cytosol"/>
    <property type="evidence" value="ECO:0007669"/>
    <property type="project" value="TreeGrafter"/>
</dbReference>
<sequence>MKSKQEDAMSLITRLLNQLMKSKKYGEPHGAAFGLAGVIKGFGISSLKKYGVASVLREALANSPRKGILLNAVKELCWHLNVFLKSLGNYLDRKCVEDYTSYNHLQVSLSEGATHAMIS</sequence>
<dbReference type="GO" id="GO:0006417">
    <property type="term" value="P:regulation of translation"/>
    <property type="evidence" value="ECO:0007669"/>
    <property type="project" value="TreeGrafter"/>
</dbReference>
<dbReference type="PANTHER" id="PTHR23346:SF7">
    <property type="entry name" value="STALLED RIBOSOME SENSOR GCN1"/>
    <property type="match status" value="1"/>
</dbReference>
<keyword evidence="1" id="KW-0677">Repeat</keyword>
<proteinExistence type="predicted"/>
<evidence type="ECO:0000313" key="2">
    <source>
        <dbReference type="EMBL" id="KAK1432507.1"/>
    </source>
</evidence>
<dbReference type="PANTHER" id="PTHR23346">
    <property type="entry name" value="TRANSLATIONAL ACTIVATOR GCN1-RELATED"/>
    <property type="match status" value="1"/>
</dbReference>
<comment type="caution">
    <text evidence="2">The sequence shown here is derived from an EMBL/GenBank/DDBJ whole genome shotgun (WGS) entry which is preliminary data.</text>
</comment>
<protein>
    <submittedName>
        <fullName evidence="2">Uncharacterized protein</fullName>
    </submittedName>
</protein>
<evidence type="ECO:0000256" key="1">
    <source>
        <dbReference type="ARBA" id="ARBA00022737"/>
    </source>
</evidence>
<dbReference type="Gene3D" id="1.25.10.10">
    <property type="entry name" value="Leucine-rich Repeat Variant"/>
    <property type="match status" value="1"/>
</dbReference>
<organism evidence="2 3">
    <name type="scientific">Tagetes erecta</name>
    <name type="common">African marigold</name>
    <dbReference type="NCBI Taxonomy" id="13708"/>
    <lineage>
        <taxon>Eukaryota</taxon>
        <taxon>Viridiplantae</taxon>
        <taxon>Streptophyta</taxon>
        <taxon>Embryophyta</taxon>
        <taxon>Tracheophyta</taxon>
        <taxon>Spermatophyta</taxon>
        <taxon>Magnoliopsida</taxon>
        <taxon>eudicotyledons</taxon>
        <taxon>Gunneridae</taxon>
        <taxon>Pentapetalae</taxon>
        <taxon>asterids</taxon>
        <taxon>campanulids</taxon>
        <taxon>Asterales</taxon>
        <taxon>Asteraceae</taxon>
        <taxon>Asteroideae</taxon>
        <taxon>Heliantheae alliance</taxon>
        <taxon>Tageteae</taxon>
        <taxon>Tagetes</taxon>
    </lineage>
</organism>
<dbReference type="Proteomes" id="UP001229421">
    <property type="component" value="Unassembled WGS sequence"/>
</dbReference>
<dbReference type="EMBL" id="JAUHHV010000002">
    <property type="protein sequence ID" value="KAK1432507.1"/>
    <property type="molecule type" value="Genomic_DNA"/>
</dbReference>
<gene>
    <name evidence="2" type="ORF">QVD17_09404</name>
</gene>
<dbReference type="GO" id="GO:0034198">
    <property type="term" value="P:cellular response to amino acid starvation"/>
    <property type="evidence" value="ECO:0007669"/>
    <property type="project" value="TreeGrafter"/>
</dbReference>
<evidence type="ECO:0000313" key="3">
    <source>
        <dbReference type="Proteomes" id="UP001229421"/>
    </source>
</evidence>
<dbReference type="GO" id="GO:0019887">
    <property type="term" value="F:protein kinase regulator activity"/>
    <property type="evidence" value="ECO:0007669"/>
    <property type="project" value="TreeGrafter"/>
</dbReference>
<keyword evidence="3" id="KW-1185">Reference proteome</keyword>
<name>A0AAD8L5Y1_TARER</name>